<keyword evidence="4" id="KW-0808">Transferase</keyword>
<feature type="non-terminal residue" evidence="10">
    <location>
        <position position="47"/>
    </location>
</feature>
<evidence type="ECO:0000256" key="2">
    <source>
        <dbReference type="ARBA" id="ARBA00005051"/>
    </source>
</evidence>
<evidence type="ECO:0000256" key="3">
    <source>
        <dbReference type="ARBA" id="ARBA00013253"/>
    </source>
</evidence>
<keyword evidence="6" id="KW-0418">Kinase</keyword>
<dbReference type="InterPro" id="IPR000550">
    <property type="entry name" value="Hppk"/>
</dbReference>
<evidence type="ECO:0000256" key="5">
    <source>
        <dbReference type="ARBA" id="ARBA00022741"/>
    </source>
</evidence>
<protein>
    <recommendedName>
        <fullName evidence="3">2-amino-4-hydroxy-6-hydroxymethyldihydropteridine diphosphokinase</fullName>
        <ecNumber evidence="3">2.7.6.3</ecNumber>
    </recommendedName>
</protein>
<dbReference type="Gene3D" id="3.30.70.560">
    <property type="entry name" value="7,8-Dihydro-6-hydroxymethylpterin-pyrophosphokinase HPPK"/>
    <property type="match status" value="1"/>
</dbReference>
<keyword evidence="7" id="KW-0067">ATP-binding</keyword>
<evidence type="ECO:0000256" key="1">
    <source>
        <dbReference type="ARBA" id="ARBA00000198"/>
    </source>
</evidence>
<evidence type="ECO:0000313" key="10">
    <source>
        <dbReference type="EMBL" id="MFD0788443.1"/>
    </source>
</evidence>
<dbReference type="EC" id="2.7.6.3" evidence="3"/>
<organism evidence="10 11">
    <name type="scientific">Micromonospora azadirachtae</name>
    <dbReference type="NCBI Taxonomy" id="1970735"/>
    <lineage>
        <taxon>Bacteria</taxon>
        <taxon>Bacillati</taxon>
        <taxon>Actinomycetota</taxon>
        <taxon>Actinomycetes</taxon>
        <taxon>Micromonosporales</taxon>
        <taxon>Micromonosporaceae</taxon>
        <taxon>Micromonospora</taxon>
    </lineage>
</organism>
<evidence type="ECO:0000259" key="9">
    <source>
        <dbReference type="Pfam" id="PF01288"/>
    </source>
</evidence>
<comment type="caution">
    <text evidence="10">The sequence shown here is derived from an EMBL/GenBank/DDBJ whole genome shotgun (WGS) entry which is preliminary data.</text>
</comment>
<reference evidence="11" key="1">
    <citation type="journal article" date="2019" name="Int. J. Syst. Evol. Microbiol.">
        <title>The Global Catalogue of Microorganisms (GCM) 10K type strain sequencing project: providing services to taxonomists for standard genome sequencing and annotation.</title>
        <authorList>
            <consortium name="The Broad Institute Genomics Platform"/>
            <consortium name="The Broad Institute Genome Sequencing Center for Infectious Disease"/>
            <person name="Wu L."/>
            <person name="Ma J."/>
        </authorList>
    </citation>
    <scope>NUCLEOTIDE SEQUENCE [LARGE SCALE GENOMIC DNA]</scope>
    <source>
        <strain evidence="11">JCM 32148</strain>
    </source>
</reference>
<evidence type="ECO:0000313" key="11">
    <source>
        <dbReference type="Proteomes" id="UP001597053"/>
    </source>
</evidence>
<accession>A0ABW3ACP0</accession>
<evidence type="ECO:0000256" key="8">
    <source>
        <dbReference type="ARBA" id="ARBA00022909"/>
    </source>
</evidence>
<gene>
    <name evidence="10" type="ORF">ACFQZ8_31400</name>
</gene>
<evidence type="ECO:0000256" key="4">
    <source>
        <dbReference type="ARBA" id="ARBA00022679"/>
    </source>
</evidence>
<feature type="domain" description="7,8-dihydro-6-hydroxymethylpterin-pyrophosphokinase" evidence="9">
    <location>
        <begin position="5"/>
        <end position="45"/>
    </location>
</feature>
<keyword evidence="11" id="KW-1185">Reference proteome</keyword>
<dbReference type="SUPFAM" id="SSF55083">
    <property type="entry name" value="6-hydroxymethyl-7,8-dihydropterin pyrophosphokinase, HPPK"/>
    <property type="match status" value="1"/>
</dbReference>
<keyword evidence="8" id="KW-0289">Folate biosynthesis</keyword>
<comment type="pathway">
    <text evidence="2">Cofactor biosynthesis; tetrahydrofolate biosynthesis; 2-amino-4-hydroxy-6-hydroxymethyl-7,8-dihydropteridine diphosphate from 7,8-dihydroneopterin triphosphate: step 4/4.</text>
</comment>
<dbReference type="Proteomes" id="UP001597053">
    <property type="component" value="Unassembled WGS sequence"/>
</dbReference>
<evidence type="ECO:0000256" key="6">
    <source>
        <dbReference type="ARBA" id="ARBA00022777"/>
    </source>
</evidence>
<keyword evidence="5" id="KW-0547">Nucleotide-binding</keyword>
<comment type="catalytic activity">
    <reaction evidence="1">
        <text>6-hydroxymethyl-7,8-dihydropterin + ATP = (7,8-dihydropterin-6-yl)methyl diphosphate + AMP + H(+)</text>
        <dbReference type="Rhea" id="RHEA:11412"/>
        <dbReference type="ChEBI" id="CHEBI:15378"/>
        <dbReference type="ChEBI" id="CHEBI:30616"/>
        <dbReference type="ChEBI" id="CHEBI:44841"/>
        <dbReference type="ChEBI" id="CHEBI:72950"/>
        <dbReference type="ChEBI" id="CHEBI:456215"/>
        <dbReference type="EC" id="2.7.6.3"/>
    </reaction>
</comment>
<dbReference type="InterPro" id="IPR035907">
    <property type="entry name" value="Hppk_sf"/>
</dbReference>
<dbReference type="EMBL" id="JBHTHM010002788">
    <property type="protein sequence ID" value="MFD0788443.1"/>
    <property type="molecule type" value="Genomic_DNA"/>
</dbReference>
<dbReference type="Pfam" id="PF01288">
    <property type="entry name" value="HPPK"/>
    <property type="match status" value="1"/>
</dbReference>
<proteinExistence type="predicted"/>
<evidence type="ECO:0000256" key="7">
    <source>
        <dbReference type="ARBA" id="ARBA00022840"/>
    </source>
</evidence>
<name>A0ABW3ACP0_9ACTN</name>
<sequence length="47" mass="5053">MTRAVLSLGSNLGDRLVHLRSAVAAFGEAVRRVSGVYETPPWGDPDQ</sequence>